<comment type="pathway">
    <text evidence="3 14">Nucleotide-sugar biosynthesis; GDP-alpha-D-mannose biosynthesis; alpha-D-mannose 1-phosphate from D-fructose 6-phosphate: step 1/2.</text>
</comment>
<dbReference type="InterPro" id="IPR016305">
    <property type="entry name" value="Mannose-6-P_Isomerase"/>
</dbReference>
<dbReference type="InterPro" id="IPR046458">
    <property type="entry name" value="PMI_typeI_hel"/>
</dbReference>
<dbReference type="InterPro" id="IPR018050">
    <property type="entry name" value="Pmannose_isomerase-type1_CS"/>
</dbReference>
<dbReference type="Pfam" id="PF20511">
    <property type="entry name" value="PMI_typeI_cat"/>
    <property type="match status" value="1"/>
</dbReference>
<evidence type="ECO:0000256" key="13">
    <source>
        <dbReference type="RuleBase" id="RU004189"/>
    </source>
</evidence>
<feature type="domain" description="Phosphomannose isomerase type I C-terminal" evidence="15">
    <location>
        <begin position="357"/>
        <end position="404"/>
    </location>
</feature>
<dbReference type="Pfam" id="PF20512">
    <property type="entry name" value="PMI_typeI_hel"/>
    <property type="match status" value="1"/>
</dbReference>
<feature type="domain" description="Phosphomannose isomerase type I catalytic" evidence="16">
    <location>
        <begin position="7"/>
        <end position="152"/>
    </location>
</feature>
<dbReference type="InterPro" id="IPR001250">
    <property type="entry name" value="Man6P_Isoase-1"/>
</dbReference>
<feature type="active site" evidence="10">
    <location>
        <position position="307"/>
    </location>
</feature>
<dbReference type="PROSITE" id="PS00965">
    <property type="entry name" value="PMI_I_1"/>
    <property type="match status" value="1"/>
</dbReference>
<feature type="binding site" evidence="11">
    <location>
        <position position="110"/>
    </location>
    <ligand>
        <name>Zn(2+)</name>
        <dbReference type="ChEBI" id="CHEBI:29105"/>
    </ligand>
</feature>
<comment type="function">
    <text evidence="2">Involved in the synthesis of the GDP-mannose and dolichol-phosphate-mannose required for a number of critical mannosyl transfer reactions.</text>
</comment>
<evidence type="ECO:0000256" key="12">
    <source>
        <dbReference type="RuleBase" id="RU000611"/>
    </source>
</evidence>
<evidence type="ECO:0000256" key="2">
    <source>
        <dbReference type="ARBA" id="ARBA00002564"/>
    </source>
</evidence>
<dbReference type="EC" id="5.3.1.8" evidence="5 12"/>
<accession>A0A6A5TGB1</accession>
<evidence type="ECO:0000256" key="4">
    <source>
        <dbReference type="ARBA" id="ARBA00010772"/>
    </source>
</evidence>
<dbReference type="GO" id="GO:0005975">
    <property type="term" value="P:carbohydrate metabolic process"/>
    <property type="evidence" value="ECO:0007669"/>
    <property type="project" value="InterPro"/>
</dbReference>
<evidence type="ECO:0000313" key="18">
    <source>
        <dbReference type="EMBL" id="KAF1951174.1"/>
    </source>
</evidence>
<feature type="binding site" evidence="11">
    <location>
        <position position="135"/>
    </location>
    <ligand>
        <name>Zn(2+)</name>
        <dbReference type="ChEBI" id="CHEBI:29105"/>
    </ligand>
</feature>
<dbReference type="InterPro" id="IPR014710">
    <property type="entry name" value="RmlC-like_jellyroll"/>
</dbReference>
<evidence type="ECO:0000256" key="10">
    <source>
        <dbReference type="PIRSR" id="PIRSR001480-1"/>
    </source>
</evidence>
<proteinExistence type="inferred from homology"/>
<evidence type="ECO:0000256" key="8">
    <source>
        <dbReference type="ARBA" id="ARBA00022833"/>
    </source>
</evidence>
<dbReference type="OrthoDB" id="6605218at2759"/>
<dbReference type="InterPro" id="IPR046456">
    <property type="entry name" value="PMI_typeI_C"/>
</dbReference>
<evidence type="ECO:0000256" key="7">
    <source>
        <dbReference type="ARBA" id="ARBA00022723"/>
    </source>
</evidence>
<reference evidence="18" key="1">
    <citation type="journal article" date="2020" name="Stud. Mycol.">
        <title>101 Dothideomycetes genomes: a test case for predicting lifestyles and emergence of pathogens.</title>
        <authorList>
            <person name="Haridas S."/>
            <person name="Albert R."/>
            <person name="Binder M."/>
            <person name="Bloem J."/>
            <person name="Labutti K."/>
            <person name="Salamov A."/>
            <person name="Andreopoulos B."/>
            <person name="Baker S."/>
            <person name="Barry K."/>
            <person name="Bills G."/>
            <person name="Bluhm B."/>
            <person name="Cannon C."/>
            <person name="Castanera R."/>
            <person name="Culley D."/>
            <person name="Daum C."/>
            <person name="Ezra D."/>
            <person name="Gonzalez J."/>
            <person name="Henrissat B."/>
            <person name="Kuo A."/>
            <person name="Liang C."/>
            <person name="Lipzen A."/>
            <person name="Lutzoni F."/>
            <person name="Magnuson J."/>
            <person name="Mondo S."/>
            <person name="Nolan M."/>
            <person name="Ohm R."/>
            <person name="Pangilinan J."/>
            <person name="Park H.-J."/>
            <person name="Ramirez L."/>
            <person name="Alfaro M."/>
            <person name="Sun H."/>
            <person name="Tritt A."/>
            <person name="Yoshinaga Y."/>
            <person name="Zwiers L.-H."/>
            <person name="Turgeon B."/>
            <person name="Goodwin S."/>
            <person name="Spatafora J."/>
            <person name="Crous P."/>
            <person name="Grigoriev I."/>
        </authorList>
    </citation>
    <scope>NUCLEOTIDE SEQUENCE</scope>
    <source>
        <strain evidence="18">CBS 675.92</strain>
    </source>
</reference>
<dbReference type="GO" id="GO:0005829">
    <property type="term" value="C:cytosol"/>
    <property type="evidence" value="ECO:0007669"/>
    <property type="project" value="TreeGrafter"/>
</dbReference>
<dbReference type="InterPro" id="IPR011051">
    <property type="entry name" value="RmlC_Cupin_sf"/>
</dbReference>
<dbReference type="PANTHER" id="PTHR10309:SF0">
    <property type="entry name" value="MANNOSE-6-PHOSPHATE ISOMERASE"/>
    <property type="match status" value="1"/>
</dbReference>
<gene>
    <name evidence="18" type="ORF">CC80DRAFT_496219</name>
</gene>
<evidence type="ECO:0000259" key="16">
    <source>
        <dbReference type="Pfam" id="PF20511"/>
    </source>
</evidence>
<dbReference type="Pfam" id="PF01238">
    <property type="entry name" value="PMI_typeI_C"/>
    <property type="match status" value="1"/>
</dbReference>
<dbReference type="CDD" id="cd07011">
    <property type="entry name" value="cupin_PMI_type_I_N"/>
    <property type="match status" value="1"/>
</dbReference>
<evidence type="ECO:0000256" key="1">
    <source>
        <dbReference type="ARBA" id="ARBA00000757"/>
    </source>
</evidence>
<evidence type="ECO:0000256" key="11">
    <source>
        <dbReference type="PIRSR" id="PIRSR001480-2"/>
    </source>
</evidence>
<feature type="binding site" evidence="11">
    <location>
        <position position="288"/>
    </location>
    <ligand>
        <name>Zn(2+)</name>
        <dbReference type="ChEBI" id="CHEBI:29105"/>
    </ligand>
</feature>
<feature type="domain" description="Phosphomannose isomerase type I helical insertion" evidence="17">
    <location>
        <begin position="168"/>
        <end position="269"/>
    </location>
</feature>
<organism evidence="18 19">
    <name type="scientific">Byssothecium circinans</name>
    <dbReference type="NCBI Taxonomy" id="147558"/>
    <lineage>
        <taxon>Eukaryota</taxon>
        <taxon>Fungi</taxon>
        <taxon>Dikarya</taxon>
        <taxon>Ascomycota</taxon>
        <taxon>Pezizomycotina</taxon>
        <taxon>Dothideomycetes</taxon>
        <taxon>Pleosporomycetidae</taxon>
        <taxon>Pleosporales</taxon>
        <taxon>Massarineae</taxon>
        <taxon>Massarinaceae</taxon>
        <taxon>Byssothecium</taxon>
    </lineage>
</organism>
<keyword evidence="19" id="KW-1185">Reference proteome</keyword>
<evidence type="ECO:0000256" key="14">
    <source>
        <dbReference type="RuleBase" id="RU004248"/>
    </source>
</evidence>
<dbReference type="SUPFAM" id="SSF51182">
    <property type="entry name" value="RmlC-like cupins"/>
    <property type="match status" value="1"/>
</dbReference>
<dbReference type="Gene3D" id="2.60.120.10">
    <property type="entry name" value="Jelly Rolls"/>
    <property type="match status" value="2"/>
</dbReference>
<evidence type="ECO:0000259" key="17">
    <source>
        <dbReference type="Pfam" id="PF20512"/>
    </source>
</evidence>
<sequence>MVLQVPLIRLQCGVNSYDWGKIGKTSAAAKFAAATASDFSIAEEKPYAELWMGTHPSLPSKDLESQRTLLDLVQDNQALLSKDIAERYENKLPFLFKVLSINKALSIQAHPNKKLAEQLHAKDPKNYPDDNHKPEMTIAVTPFDGLCGFRPLSEISHFLQHVPSFRKLVGEEEAKNFESTIKGKEASDKEEDKQANKKVLQSAFTKLMNADKGAVESASKELLEAANSEGASFAGEGGPSNGGKELADLVVRLNSQFPDDIGLFVQFFLNYVKLEIGEAMFLKADDIHAYLSGDIIECMASSDNVVRAGFTPKFKDVDTLTTMLTYSYAPISEQKMTPTDYPYVTLNAPAYSSSSSALLYDPPIPEFAVVRTALNKPKAKATFDPIQGPSIVLCTKGEGTISVGPKTEKIEEGYVYFVGATAELVVESVTEASDGEGLVIFKAFCEIGDEQKL</sequence>
<evidence type="ECO:0000313" key="19">
    <source>
        <dbReference type="Proteomes" id="UP000800035"/>
    </source>
</evidence>
<dbReference type="EMBL" id="ML977019">
    <property type="protein sequence ID" value="KAF1951174.1"/>
    <property type="molecule type" value="Genomic_DNA"/>
</dbReference>
<dbReference type="InterPro" id="IPR046457">
    <property type="entry name" value="PMI_typeI_cat"/>
</dbReference>
<comment type="cofactor">
    <cofactor evidence="11 12">
        <name>Zn(2+)</name>
        <dbReference type="ChEBI" id="CHEBI:29105"/>
    </cofactor>
    <text evidence="11 12">Binds 1 zinc ion per subunit.</text>
</comment>
<dbReference type="GO" id="GO:0009298">
    <property type="term" value="P:GDP-mannose biosynthetic process"/>
    <property type="evidence" value="ECO:0007669"/>
    <property type="project" value="UniProtKB-UniPathway"/>
</dbReference>
<dbReference type="NCBIfam" id="TIGR00218">
    <property type="entry name" value="manA"/>
    <property type="match status" value="1"/>
</dbReference>
<evidence type="ECO:0000256" key="3">
    <source>
        <dbReference type="ARBA" id="ARBA00004666"/>
    </source>
</evidence>
<dbReference type="PANTHER" id="PTHR10309">
    <property type="entry name" value="MANNOSE-6-PHOSPHATE ISOMERASE"/>
    <property type="match status" value="1"/>
</dbReference>
<keyword evidence="9 12" id="KW-0413">Isomerase</keyword>
<dbReference type="PROSITE" id="PS00966">
    <property type="entry name" value="PMI_I_2"/>
    <property type="match status" value="1"/>
</dbReference>
<keyword evidence="7 11" id="KW-0479">Metal-binding</keyword>
<evidence type="ECO:0000256" key="5">
    <source>
        <dbReference type="ARBA" id="ARBA00011956"/>
    </source>
</evidence>
<dbReference type="PRINTS" id="PR00714">
    <property type="entry name" value="MAN6PISMRASE"/>
</dbReference>
<evidence type="ECO:0000259" key="15">
    <source>
        <dbReference type="Pfam" id="PF01238"/>
    </source>
</evidence>
<evidence type="ECO:0000256" key="9">
    <source>
        <dbReference type="ARBA" id="ARBA00023235"/>
    </source>
</evidence>
<evidence type="ECO:0000256" key="6">
    <source>
        <dbReference type="ARBA" id="ARBA00018236"/>
    </source>
</evidence>
<dbReference type="FunFam" id="2.60.120.10:FF:000469">
    <property type="entry name" value="Mannose-6-phosphate isomerase 1"/>
    <property type="match status" value="1"/>
</dbReference>
<dbReference type="GO" id="GO:0008270">
    <property type="term" value="F:zinc ion binding"/>
    <property type="evidence" value="ECO:0007669"/>
    <property type="project" value="InterPro"/>
</dbReference>
<comment type="similarity">
    <text evidence="4 13">Belongs to the mannose-6-phosphate isomerase type 1 family.</text>
</comment>
<dbReference type="Gene3D" id="1.10.441.10">
    <property type="entry name" value="Phosphomannose Isomerase, domain 2"/>
    <property type="match status" value="1"/>
</dbReference>
<protein>
    <recommendedName>
        <fullName evidence="6 12">Mannose-6-phosphate isomerase</fullName>
        <ecNumber evidence="5 12">5.3.1.8</ecNumber>
    </recommendedName>
</protein>
<comment type="catalytic activity">
    <reaction evidence="1 12">
        <text>D-mannose 6-phosphate = D-fructose 6-phosphate</text>
        <dbReference type="Rhea" id="RHEA:12356"/>
        <dbReference type="ChEBI" id="CHEBI:58735"/>
        <dbReference type="ChEBI" id="CHEBI:61527"/>
        <dbReference type="EC" id="5.3.1.8"/>
    </reaction>
</comment>
<dbReference type="Proteomes" id="UP000800035">
    <property type="component" value="Unassembled WGS sequence"/>
</dbReference>
<dbReference type="UniPathway" id="UPA00126">
    <property type="reaction ID" value="UER00423"/>
</dbReference>
<name>A0A6A5TGB1_9PLEO</name>
<dbReference type="AlphaFoldDB" id="A0A6A5TGB1"/>
<feature type="binding site" evidence="11">
    <location>
        <position position="108"/>
    </location>
    <ligand>
        <name>Zn(2+)</name>
        <dbReference type="ChEBI" id="CHEBI:29105"/>
    </ligand>
</feature>
<keyword evidence="8 11" id="KW-0862">Zinc</keyword>
<dbReference type="PIRSF" id="PIRSF001480">
    <property type="entry name" value="Mannose-6-phosphate_isomerase"/>
    <property type="match status" value="1"/>
</dbReference>
<dbReference type="FunFam" id="1.10.441.10:FF:000001">
    <property type="entry name" value="Mannose-6-phosphate isomerase"/>
    <property type="match status" value="1"/>
</dbReference>
<dbReference type="GO" id="GO:0004476">
    <property type="term" value="F:mannose-6-phosphate isomerase activity"/>
    <property type="evidence" value="ECO:0007669"/>
    <property type="project" value="UniProtKB-EC"/>
</dbReference>